<keyword evidence="3" id="KW-1185">Reference proteome</keyword>
<feature type="compositionally biased region" description="Low complexity" evidence="1">
    <location>
        <begin position="15"/>
        <end position="41"/>
    </location>
</feature>
<evidence type="ECO:0000313" key="2">
    <source>
        <dbReference type="EMBL" id="GMF18834.1"/>
    </source>
</evidence>
<protein>
    <submittedName>
        <fullName evidence="2">Unnamed protein product</fullName>
    </submittedName>
</protein>
<proteinExistence type="predicted"/>
<dbReference type="AlphaFoldDB" id="A0A9W6TQV6"/>
<comment type="caution">
    <text evidence="2">The sequence shown here is derived from an EMBL/GenBank/DDBJ whole genome shotgun (WGS) entry which is preliminary data.</text>
</comment>
<name>A0A9W6TQV6_9STRA</name>
<feature type="region of interest" description="Disordered" evidence="1">
    <location>
        <begin position="1"/>
        <end position="137"/>
    </location>
</feature>
<reference evidence="2" key="1">
    <citation type="submission" date="2023-04" db="EMBL/GenBank/DDBJ databases">
        <title>Phytophthora fragariaefolia NBRC 109709.</title>
        <authorList>
            <person name="Ichikawa N."/>
            <person name="Sato H."/>
            <person name="Tonouchi N."/>
        </authorList>
    </citation>
    <scope>NUCLEOTIDE SEQUENCE</scope>
    <source>
        <strain evidence="2">NBRC 109709</strain>
    </source>
</reference>
<feature type="compositionally biased region" description="Acidic residues" evidence="1">
    <location>
        <begin position="1"/>
        <end position="14"/>
    </location>
</feature>
<gene>
    <name evidence="2" type="ORF">Pfra01_000177300</name>
</gene>
<evidence type="ECO:0000313" key="3">
    <source>
        <dbReference type="Proteomes" id="UP001165121"/>
    </source>
</evidence>
<feature type="compositionally biased region" description="Acidic residues" evidence="1">
    <location>
        <begin position="55"/>
        <end position="90"/>
    </location>
</feature>
<dbReference type="Proteomes" id="UP001165121">
    <property type="component" value="Unassembled WGS sequence"/>
</dbReference>
<organism evidence="2 3">
    <name type="scientific">Phytophthora fragariaefolia</name>
    <dbReference type="NCBI Taxonomy" id="1490495"/>
    <lineage>
        <taxon>Eukaryota</taxon>
        <taxon>Sar</taxon>
        <taxon>Stramenopiles</taxon>
        <taxon>Oomycota</taxon>
        <taxon>Peronosporomycetes</taxon>
        <taxon>Peronosporales</taxon>
        <taxon>Peronosporaceae</taxon>
        <taxon>Phytophthora</taxon>
    </lineage>
</organism>
<accession>A0A9W6TQV6</accession>
<sequence length="137" mass="14596">MPDANEEEEHDEALETTTSPTTVTDSSLRSSSSSPSIMCASHRLDPNLVISDGDPSLESDEEASSEAEDALDDVSSSDEGEDEQEDEALPDELAGMTAALDLEKRVRGKTKHPNVEDIIRQSTPASASIGYADTVSK</sequence>
<evidence type="ECO:0000256" key="1">
    <source>
        <dbReference type="SAM" id="MobiDB-lite"/>
    </source>
</evidence>
<dbReference type="EMBL" id="BSXT01000142">
    <property type="protein sequence ID" value="GMF18834.1"/>
    <property type="molecule type" value="Genomic_DNA"/>
</dbReference>